<feature type="domain" description="PilB3-like C-terminal" evidence="4">
    <location>
        <begin position="474"/>
        <end position="540"/>
    </location>
</feature>
<dbReference type="Gene3D" id="3.30.450.380">
    <property type="match status" value="1"/>
</dbReference>
<comment type="similarity">
    <text evidence="1">Belongs to the GSP E family.</text>
</comment>
<proteinExistence type="inferred from homology"/>
<name>A0A4V3VKR6_9EURY</name>
<feature type="domain" description="PilB3-like N-terminal" evidence="5">
    <location>
        <begin position="26"/>
        <end position="99"/>
    </location>
</feature>
<dbReference type="SUPFAM" id="SSF52540">
    <property type="entry name" value="P-loop containing nucleoside triphosphate hydrolases"/>
    <property type="match status" value="1"/>
</dbReference>
<dbReference type="PANTHER" id="PTHR30486">
    <property type="entry name" value="TWITCHING MOTILITY PROTEIN PILT"/>
    <property type="match status" value="1"/>
</dbReference>
<feature type="region of interest" description="Disordered" evidence="2">
    <location>
        <begin position="1"/>
        <end position="24"/>
    </location>
</feature>
<organism evidence="6 7">
    <name type="scientific">Salinadaptatus halalkaliphilus</name>
    <dbReference type="NCBI Taxonomy" id="2419781"/>
    <lineage>
        <taxon>Archaea</taxon>
        <taxon>Methanobacteriati</taxon>
        <taxon>Methanobacteriota</taxon>
        <taxon>Stenosarchaea group</taxon>
        <taxon>Halobacteria</taxon>
        <taxon>Halobacteriales</taxon>
        <taxon>Natrialbaceae</taxon>
        <taxon>Salinadaptatus</taxon>
    </lineage>
</organism>
<sequence length="544" mass="62374">MSQYSDPRTDTAATESDRSPATTLERVHRTARRILEAVRGIELDVVAYDPAGHGPLVESDEVDGLEEVDRYWVNAPFAFVTIGYDPEQNHHQYRVVEPTLRADERALLETLFEDIRDPLLYRGGETDDVETLLRETITEYLERYGAQIDMQTFYRLFYVIHRDFRGYGQLDPIMHDPHVEDISCDGYDLPIFVYHEEYTDIETNVAFGKDELDRFVVRLAQHSGRHISIGDPMVETTLPDGSRAELALGEEVTPRGSAFTVRKYADEPFTPIDLLEYGTFSVEQMAYLWLAIEHNKSLIFAGGTASGKTTSMNAISMFIPPRSKVLTIEDTRELQLYHDNWLSSVTRERLHEGTDVTMYDLLRSALRHRPEYIVVGEVRGEEAITLFQAMNTGHTTYSTMHADSVQTVINRLENEPINVPRPMVQSLDILSVQTLTRLEDGRVRRNKVLAEIEGIDQRTGELDYSTAYTWDSDSDSFESQGSQLLTAIRDERGWDQTELLTELENRQAFLEYLRANEITDYRRFTALVNEYYTDKDGVLETIGE</sequence>
<dbReference type="Pfam" id="PF00437">
    <property type="entry name" value="T2SSE"/>
    <property type="match status" value="1"/>
</dbReference>
<dbReference type="GO" id="GO:0016887">
    <property type="term" value="F:ATP hydrolysis activity"/>
    <property type="evidence" value="ECO:0007669"/>
    <property type="project" value="InterPro"/>
</dbReference>
<dbReference type="InterPro" id="IPR027417">
    <property type="entry name" value="P-loop_NTPase"/>
</dbReference>
<gene>
    <name evidence="6" type="ORF">D8Y22_20255</name>
</gene>
<protein>
    <submittedName>
        <fullName evidence="6">Type II secretion system protein</fullName>
    </submittedName>
</protein>
<feature type="domain" description="Bacterial type II secretion system protein E" evidence="3">
    <location>
        <begin position="228"/>
        <end position="440"/>
    </location>
</feature>
<dbReference type="InterPro" id="IPR056570">
    <property type="entry name" value="PilB3-like_N"/>
</dbReference>
<dbReference type="InterPro" id="IPR001482">
    <property type="entry name" value="T2SS/T4SS_dom"/>
</dbReference>
<evidence type="ECO:0000256" key="1">
    <source>
        <dbReference type="ARBA" id="ARBA00006611"/>
    </source>
</evidence>
<dbReference type="OrthoDB" id="33500at2157"/>
<dbReference type="InterPro" id="IPR050921">
    <property type="entry name" value="T4SS_GSP_E_ATPase"/>
</dbReference>
<evidence type="ECO:0000313" key="6">
    <source>
        <dbReference type="EMBL" id="THE62797.1"/>
    </source>
</evidence>
<dbReference type="RefSeq" id="WP_141466430.1">
    <property type="nucleotide sequence ID" value="NZ_RBZW01000076.1"/>
</dbReference>
<dbReference type="Gene3D" id="3.40.50.300">
    <property type="entry name" value="P-loop containing nucleotide triphosphate hydrolases"/>
    <property type="match status" value="1"/>
</dbReference>
<evidence type="ECO:0000256" key="2">
    <source>
        <dbReference type="SAM" id="MobiDB-lite"/>
    </source>
</evidence>
<dbReference type="CDD" id="cd01130">
    <property type="entry name" value="VirB11-like_ATPase"/>
    <property type="match status" value="1"/>
</dbReference>
<evidence type="ECO:0000259" key="4">
    <source>
        <dbReference type="Pfam" id="PF23989"/>
    </source>
</evidence>
<dbReference type="Pfam" id="PF23990">
    <property type="entry name" value="PilB3_N"/>
    <property type="match status" value="1"/>
</dbReference>
<keyword evidence="7" id="KW-1185">Reference proteome</keyword>
<evidence type="ECO:0000259" key="3">
    <source>
        <dbReference type="Pfam" id="PF00437"/>
    </source>
</evidence>
<dbReference type="Proteomes" id="UP000318864">
    <property type="component" value="Unassembled WGS sequence"/>
</dbReference>
<dbReference type="InterPro" id="IPR056571">
    <property type="entry name" value="PilB3-like_C"/>
</dbReference>
<accession>A0A4V3VKR6</accession>
<dbReference type="Pfam" id="PF23989">
    <property type="entry name" value="PilB3_C"/>
    <property type="match status" value="1"/>
</dbReference>
<comment type="caution">
    <text evidence="6">The sequence shown here is derived from an EMBL/GenBank/DDBJ whole genome shotgun (WGS) entry which is preliminary data.</text>
</comment>
<evidence type="ECO:0000313" key="7">
    <source>
        <dbReference type="Proteomes" id="UP000318864"/>
    </source>
</evidence>
<evidence type="ECO:0000259" key="5">
    <source>
        <dbReference type="Pfam" id="PF23990"/>
    </source>
</evidence>
<dbReference type="PANTHER" id="PTHR30486:SF6">
    <property type="entry name" value="TYPE IV PILUS RETRACTATION ATPASE PILT"/>
    <property type="match status" value="1"/>
</dbReference>
<reference evidence="6 7" key="1">
    <citation type="submission" date="2018-10" db="EMBL/GenBank/DDBJ databases">
        <title>Natronolimnobius sp. XQ-INN 246 isolated from Inner Mongolia Autonomous Region of China.</title>
        <authorList>
            <person name="Xue Q."/>
        </authorList>
    </citation>
    <scope>NUCLEOTIDE SEQUENCE [LARGE SCALE GENOMIC DNA]</scope>
    <source>
        <strain evidence="6 7">XQ-INN 246</strain>
    </source>
</reference>
<dbReference type="EMBL" id="RBZW01000076">
    <property type="protein sequence ID" value="THE62797.1"/>
    <property type="molecule type" value="Genomic_DNA"/>
</dbReference>
<feature type="compositionally biased region" description="Polar residues" evidence="2">
    <location>
        <begin position="1"/>
        <end position="22"/>
    </location>
</feature>
<dbReference type="AlphaFoldDB" id="A0A4V3VKR6"/>